<feature type="domain" description="DUF6378" evidence="1">
    <location>
        <begin position="61"/>
        <end position="125"/>
    </location>
</feature>
<name>A0AAE8BLQ1_9CAUD</name>
<evidence type="ECO:0000313" key="3">
    <source>
        <dbReference type="Proteomes" id="UP000827261"/>
    </source>
</evidence>
<proteinExistence type="predicted"/>
<protein>
    <recommendedName>
        <fullName evidence="1">DUF6378 domain-containing protein</fullName>
    </recommendedName>
</protein>
<keyword evidence="3" id="KW-1185">Reference proteome</keyword>
<evidence type="ECO:0000313" key="2">
    <source>
        <dbReference type="EMBL" id="QYW02263.1"/>
    </source>
</evidence>
<accession>A0AAE8BLQ1</accession>
<dbReference type="Pfam" id="PF19905">
    <property type="entry name" value="DUF6378"/>
    <property type="match status" value="1"/>
</dbReference>
<dbReference type="InterPro" id="IPR045958">
    <property type="entry name" value="DUF6378"/>
</dbReference>
<sequence>MSELPERRDGESAEEFRVRCAIHEKTVKMDQIISAAQLPEYIHASELIKEAADTLGTRAAERDVEEERSMARVVAIFNARHGTNMTEAEGWSFMICLKLGRSVTGRFRKDDYIDAAAYAVLEGECRSKGAKS</sequence>
<organism evidence="2 3">
    <name type="scientific">Stenotrophomonas phage Philippe</name>
    <dbReference type="NCBI Taxonomy" id="2859655"/>
    <lineage>
        <taxon>Viruses</taxon>
        <taxon>Duplodnaviria</taxon>
        <taxon>Heunggongvirae</taxon>
        <taxon>Uroviricota</taxon>
        <taxon>Caudoviricetes</taxon>
        <taxon>Schitoviridae</taxon>
        <taxon>Philippevirus</taxon>
        <taxon>Philippevirus philippe</taxon>
    </lineage>
</organism>
<gene>
    <name evidence="2" type="ORF">CPT_Philippe_070</name>
</gene>
<evidence type="ECO:0000259" key="1">
    <source>
        <dbReference type="Pfam" id="PF19905"/>
    </source>
</evidence>
<reference evidence="2" key="1">
    <citation type="submission" date="2021-06" db="EMBL/GenBank/DDBJ databases">
        <title>Complete genome sequence of Stenotrophomonas maltophilia phage Philippe.</title>
        <authorList>
            <person name="Vallavanatt I."/>
            <person name="Bartz M."/>
            <person name="Clark J."/>
            <person name="Burrowes B."/>
            <person name="Liu M."/>
            <person name="Gill J."/>
        </authorList>
    </citation>
    <scope>NUCLEOTIDE SEQUENCE</scope>
</reference>
<dbReference type="EMBL" id="MZ326861">
    <property type="protein sequence ID" value="QYW02263.1"/>
    <property type="molecule type" value="Genomic_DNA"/>
</dbReference>
<dbReference type="Proteomes" id="UP000827261">
    <property type="component" value="Segment"/>
</dbReference>